<evidence type="ECO:0000256" key="4">
    <source>
        <dbReference type="ARBA" id="ARBA00022801"/>
    </source>
</evidence>
<gene>
    <name evidence="9" type="ORF">HELGO_WM8013</name>
</gene>
<dbReference type="GO" id="GO:0051603">
    <property type="term" value="P:proteolysis involved in protein catabolic process"/>
    <property type="evidence" value="ECO:0007669"/>
    <property type="project" value="TreeGrafter"/>
</dbReference>
<name>A0A6S6U1J8_9GAMM</name>
<keyword evidence="3" id="KW-0479">Metal-binding</keyword>
<evidence type="ECO:0000256" key="6">
    <source>
        <dbReference type="ARBA" id="ARBA00023049"/>
    </source>
</evidence>
<dbReference type="Gene3D" id="3.30.2010.10">
    <property type="entry name" value="Metalloproteases ('zincins'), catalytic domain"/>
    <property type="match status" value="1"/>
</dbReference>
<dbReference type="PANTHER" id="PTHR22726">
    <property type="entry name" value="METALLOENDOPEPTIDASE OMA1"/>
    <property type="match status" value="1"/>
</dbReference>
<keyword evidence="4" id="KW-0378">Hydrolase</keyword>
<dbReference type="GO" id="GO:0004222">
    <property type="term" value="F:metalloendopeptidase activity"/>
    <property type="evidence" value="ECO:0007669"/>
    <property type="project" value="InterPro"/>
</dbReference>
<comment type="cofactor">
    <cofactor evidence="1">
        <name>Zn(2+)</name>
        <dbReference type="ChEBI" id="CHEBI:29105"/>
    </cofactor>
</comment>
<keyword evidence="7" id="KW-0732">Signal</keyword>
<dbReference type="PANTHER" id="PTHR22726:SF1">
    <property type="entry name" value="METALLOENDOPEPTIDASE OMA1, MITOCHONDRIAL"/>
    <property type="match status" value="1"/>
</dbReference>
<accession>A0A6S6U1J8</accession>
<protein>
    <submittedName>
        <fullName evidence="9">Zn-dependent protease, contains TPR repeats</fullName>
    </submittedName>
</protein>
<evidence type="ECO:0000256" key="5">
    <source>
        <dbReference type="ARBA" id="ARBA00022833"/>
    </source>
</evidence>
<feature type="chain" id="PRO_5027670132" evidence="7">
    <location>
        <begin position="25"/>
        <end position="468"/>
    </location>
</feature>
<proteinExistence type="predicted"/>
<feature type="domain" description="Peptidase M48" evidence="8">
    <location>
        <begin position="72"/>
        <end position="257"/>
    </location>
</feature>
<dbReference type="EMBL" id="CACVAY010000127">
    <property type="protein sequence ID" value="CAA6825565.1"/>
    <property type="molecule type" value="Genomic_DNA"/>
</dbReference>
<dbReference type="GO" id="GO:0016020">
    <property type="term" value="C:membrane"/>
    <property type="evidence" value="ECO:0007669"/>
    <property type="project" value="TreeGrafter"/>
</dbReference>
<keyword evidence="5" id="KW-0862">Zinc</keyword>
<dbReference type="InterPro" id="IPR001915">
    <property type="entry name" value="Peptidase_M48"/>
</dbReference>
<evidence type="ECO:0000256" key="2">
    <source>
        <dbReference type="ARBA" id="ARBA00022670"/>
    </source>
</evidence>
<evidence type="ECO:0000313" key="9">
    <source>
        <dbReference type="EMBL" id="CAA6825565.1"/>
    </source>
</evidence>
<evidence type="ECO:0000256" key="1">
    <source>
        <dbReference type="ARBA" id="ARBA00001947"/>
    </source>
</evidence>
<dbReference type="SUPFAM" id="SSF48452">
    <property type="entry name" value="TPR-like"/>
    <property type="match status" value="1"/>
</dbReference>
<dbReference type="InterPro" id="IPR011990">
    <property type="entry name" value="TPR-like_helical_dom_sf"/>
</dbReference>
<evidence type="ECO:0000256" key="7">
    <source>
        <dbReference type="SAM" id="SignalP"/>
    </source>
</evidence>
<dbReference type="Pfam" id="PF01435">
    <property type="entry name" value="Peptidase_M48"/>
    <property type="match status" value="1"/>
</dbReference>
<dbReference type="InterPro" id="IPR051156">
    <property type="entry name" value="Mito/Outer_Membr_Metalloprot"/>
</dbReference>
<evidence type="ECO:0000256" key="3">
    <source>
        <dbReference type="ARBA" id="ARBA00022723"/>
    </source>
</evidence>
<dbReference type="GO" id="GO:0046872">
    <property type="term" value="F:metal ion binding"/>
    <property type="evidence" value="ECO:0007669"/>
    <property type="project" value="UniProtKB-KW"/>
</dbReference>
<keyword evidence="6" id="KW-0482">Metalloprotease</keyword>
<feature type="signal peptide" evidence="7">
    <location>
        <begin position="1"/>
        <end position="24"/>
    </location>
</feature>
<dbReference type="AlphaFoldDB" id="A0A6S6U1J8"/>
<keyword evidence="2 9" id="KW-0645">Protease</keyword>
<organism evidence="9">
    <name type="scientific">uncultured Thiotrichaceae bacterium</name>
    <dbReference type="NCBI Taxonomy" id="298394"/>
    <lineage>
        <taxon>Bacteria</taxon>
        <taxon>Pseudomonadati</taxon>
        <taxon>Pseudomonadota</taxon>
        <taxon>Gammaproteobacteria</taxon>
        <taxon>Thiotrichales</taxon>
        <taxon>Thiotrichaceae</taxon>
        <taxon>environmental samples</taxon>
    </lineage>
</organism>
<evidence type="ECO:0000259" key="8">
    <source>
        <dbReference type="Pfam" id="PF01435"/>
    </source>
</evidence>
<sequence length="468" mass="50952">MLNKLNRWLLTLFLSFGLLTAASANLDLKVPDLSEIGGRTSHQAGYQNQLSLKVLRQFRNHRSVVEDPELSSWLRGIGNRLVSQSGYRGNVYFLLANNSEVNAFATMGGVIVINTGLILHADSESELAAVIAHEIAHVSQKHLDRLVANSKGSVLGTSAAVLAGILAGTQDSQAGSAIIATALAAQQHRQLDYSRSMESEADSVGIRTLARAGFKASGMPLFMEKLDRLSNGRYAQLSKFLQSHPLSIERVGNTRAWANQLGNSGRDGADFAFIKEKVRSLTARGGQKVQFSELSNQQVKNYAQALQLTKMGQYLRAQTLLKQSGNQKTVKLALAESYSKQSNYTEAAKILQALHAKHYGEEAVLIPLVDNLLVAGQRQKAWNTVKGVVASEQTSLGFYEVKQEAARAVGLTGEAYLAAADRNIRLAEYQHAKTQLRAAQRIPNISGGVRARIDAKLKHIDGVDKPKQ</sequence>
<reference evidence="9" key="1">
    <citation type="submission" date="2020-01" db="EMBL/GenBank/DDBJ databases">
        <authorList>
            <person name="Meier V. D."/>
            <person name="Meier V D."/>
        </authorList>
    </citation>
    <scope>NUCLEOTIDE SEQUENCE</scope>
    <source>
        <strain evidence="9">HLG_WM_MAG_07</strain>
    </source>
</reference>